<proteinExistence type="predicted"/>
<sequence length="329" mass="37366">MNKTIYISIAACNEKDLYQTVLSAVSNATFPDRLYFGIVSHSFTRELQDLSDIDAKINCMYVSYPGPTGVGLPRLMASSLNNRSQDFYFQIDAHMIFENNWDVDLIAAYEDIHQEFEKPIITTYGPWWYEDTTGCIKLSTHPHVSVNPYDFKGVDGVSTGGLKVGDFKANLFRRHLPVDGQQTDWRGLSKDYNEHLLTAGGFFFTSMSFVSEVLPDPQIVFGGEEPSTALRAWTRGYRFFNIKKPICWHKNKLGDIPDKDDWRTPSNSVDKGVFSLFTENDLTSLKRVKDIFLGNILGYWGAPTLSLLKEYEEALGVSFVEYYDQVTGL</sequence>
<dbReference type="Pfam" id="PF11397">
    <property type="entry name" value="GlcNAc"/>
    <property type="match status" value="1"/>
</dbReference>
<dbReference type="Gene3D" id="3.90.550.10">
    <property type="entry name" value="Spore Coat Polysaccharide Biosynthesis Protein SpsA, Chain A"/>
    <property type="match status" value="1"/>
</dbReference>
<reference evidence="1" key="1">
    <citation type="submission" date="2020-04" db="EMBL/GenBank/DDBJ databases">
        <authorList>
            <person name="Chiriac C."/>
            <person name="Salcher M."/>
            <person name="Ghai R."/>
            <person name="Kavagutti S V."/>
        </authorList>
    </citation>
    <scope>NUCLEOTIDE SEQUENCE</scope>
</reference>
<protein>
    <submittedName>
        <fullName evidence="1">Glycosyltransferase, GlcNAc</fullName>
    </submittedName>
</protein>
<dbReference type="PANTHER" id="PTHR34496">
    <property type="entry name" value="GLCNAC TRANSFERASE-RELATED"/>
    <property type="match status" value="1"/>
</dbReference>
<accession>A0A6J5MV95</accession>
<dbReference type="EMBL" id="LR796484">
    <property type="protein sequence ID" value="CAB4147569.1"/>
    <property type="molecule type" value="Genomic_DNA"/>
</dbReference>
<gene>
    <name evidence="1" type="ORF">UFOVP429_35</name>
    <name evidence="2" type="ORF">UFOVP696_132</name>
</gene>
<organism evidence="1">
    <name type="scientific">uncultured Caudovirales phage</name>
    <dbReference type="NCBI Taxonomy" id="2100421"/>
    <lineage>
        <taxon>Viruses</taxon>
        <taxon>Duplodnaviria</taxon>
        <taxon>Heunggongvirae</taxon>
        <taxon>Uroviricota</taxon>
        <taxon>Caudoviricetes</taxon>
        <taxon>Peduoviridae</taxon>
        <taxon>Maltschvirus</taxon>
        <taxon>Maltschvirus maltsch</taxon>
    </lineage>
</organism>
<dbReference type="InterPro" id="IPR021067">
    <property type="entry name" value="Glycosyltransferase"/>
</dbReference>
<keyword evidence="1" id="KW-0808">Transferase</keyword>
<dbReference type="SUPFAM" id="SSF53448">
    <property type="entry name" value="Nucleotide-diphospho-sugar transferases"/>
    <property type="match status" value="1"/>
</dbReference>
<evidence type="ECO:0000313" key="2">
    <source>
        <dbReference type="EMBL" id="CAB4158264.1"/>
    </source>
</evidence>
<name>A0A6J5MV95_9CAUD</name>
<evidence type="ECO:0000313" key="1">
    <source>
        <dbReference type="EMBL" id="CAB4147569.1"/>
    </source>
</evidence>
<dbReference type="InterPro" id="IPR029044">
    <property type="entry name" value="Nucleotide-diphossugar_trans"/>
</dbReference>
<dbReference type="EMBL" id="LR796666">
    <property type="protein sequence ID" value="CAB4158264.1"/>
    <property type="molecule type" value="Genomic_DNA"/>
</dbReference>
<dbReference type="PANTHER" id="PTHR34496:SF10">
    <property type="entry name" value="GLCNAC TRANSFERASE"/>
    <property type="match status" value="1"/>
</dbReference>
<dbReference type="GO" id="GO:0016740">
    <property type="term" value="F:transferase activity"/>
    <property type="evidence" value="ECO:0007669"/>
    <property type="project" value="UniProtKB-KW"/>
</dbReference>